<reference evidence="3" key="1">
    <citation type="journal article" date="2019" name="Int. J. Syst. Evol. Microbiol.">
        <title>The Global Catalogue of Microorganisms (GCM) 10K type strain sequencing project: providing services to taxonomists for standard genome sequencing and annotation.</title>
        <authorList>
            <consortium name="The Broad Institute Genomics Platform"/>
            <consortium name="The Broad Institute Genome Sequencing Center for Infectious Disease"/>
            <person name="Wu L."/>
            <person name="Ma J."/>
        </authorList>
    </citation>
    <scope>NUCLEOTIDE SEQUENCE [LARGE SCALE GENOMIC DNA]</scope>
    <source>
        <strain evidence="3">CECT 8288</strain>
    </source>
</reference>
<evidence type="ECO:0000259" key="1">
    <source>
        <dbReference type="PROSITE" id="PS51186"/>
    </source>
</evidence>
<dbReference type="Pfam" id="PF00583">
    <property type="entry name" value="Acetyltransf_1"/>
    <property type="match status" value="1"/>
</dbReference>
<dbReference type="GO" id="GO:0016746">
    <property type="term" value="F:acyltransferase activity"/>
    <property type="evidence" value="ECO:0007669"/>
    <property type="project" value="UniProtKB-KW"/>
</dbReference>
<dbReference type="Gene3D" id="3.40.630.30">
    <property type="match status" value="1"/>
</dbReference>
<sequence length="160" mass="18309">MFEFKTIDPTLDRSICIEHRLDAYICTHGNSDGFLSQIGGENGDEYISRLEKRISQIPQGNCLCYFNGQLAGQLEMKWHESPNVGYVNLFYLRPEYRGAGFGRMLHDKSIDIFHTLGAGSLLLSVGKKNINAKAFYEKLGWHNLGTRSDKPYADFYEFRI</sequence>
<comment type="caution">
    <text evidence="2">The sequence shown here is derived from an EMBL/GenBank/DDBJ whole genome shotgun (WGS) entry which is preliminary data.</text>
</comment>
<keyword evidence="2" id="KW-0808">Transferase</keyword>
<dbReference type="EC" id="2.3.1.-" evidence="2"/>
<dbReference type="SUPFAM" id="SSF55729">
    <property type="entry name" value="Acyl-CoA N-acyltransferases (Nat)"/>
    <property type="match status" value="1"/>
</dbReference>
<evidence type="ECO:0000313" key="3">
    <source>
        <dbReference type="Proteomes" id="UP001595710"/>
    </source>
</evidence>
<evidence type="ECO:0000313" key="2">
    <source>
        <dbReference type="EMBL" id="MFC3700785.1"/>
    </source>
</evidence>
<keyword evidence="2" id="KW-0012">Acyltransferase</keyword>
<name>A0ABV7WN93_9GAMM</name>
<feature type="domain" description="N-acetyltransferase" evidence="1">
    <location>
        <begin position="21"/>
        <end position="160"/>
    </location>
</feature>
<dbReference type="InterPro" id="IPR016181">
    <property type="entry name" value="Acyl_CoA_acyltransferase"/>
</dbReference>
<dbReference type="EMBL" id="JBHRYN010000006">
    <property type="protein sequence ID" value="MFC3700785.1"/>
    <property type="molecule type" value="Genomic_DNA"/>
</dbReference>
<keyword evidence="3" id="KW-1185">Reference proteome</keyword>
<protein>
    <submittedName>
        <fullName evidence="2">GNAT family N-acetyltransferase</fullName>
        <ecNumber evidence="2">2.3.1.-</ecNumber>
    </submittedName>
</protein>
<dbReference type="PROSITE" id="PS51186">
    <property type="entry name" value="GNAT"/>
    <property type="match status" value="1"/>
</dbReference>
<accession>A0ABV7WN93</accession>
<organism evidence="2 3">
    <name type="scientific">Reinekea marina</name>
    <dbReference type="NCBI Taxonomy" id="1310421"/>
    <lineage>
        <taxon>Bacteria</taxon>
        <taxon>Pseudomonadati</taxon>
        <taxon>Pseudomonadota</taxon>
        <taxon>Gammaproteobacteria</taxon>
        <taxon>Oceanospirillales</taxon>
        <taxon>Saccharospirillaceae</taxon>
        <taxon>Reinekea</taxon>
    </lineage>
</organism>
<proteinExistence type="predicted"/>
<dbReference type="Proteomes" id="UP001595710">
    <property type="component" value="Unassembled WGS sequence"/>
</dbReference>
<gene>
    <name evidence="2" type="ORF">ACFOND_03955</name>
</gene>
<dbReference type="CDD" id="cd04301">
    <property type="entry name" value="NAT_SF"/>
    <property type="match status" value="1"/>
</dbReference>
<dbReference type="InterPro" id="IPR000182">
    <property type="entry name" value="GNAT_dom"/>
</dbReference>
<dbReference type="RefSeq" id="WP_377362272.1">
    <property type="nucleotide sequence ID" value="NZ_JBHRYN010000006.1"/>
</dbReference>